<dbReference type="Pfam" id="PF03466">
    <property type="entry name" value="LysR_substrate"/>
    <property type="match status" value="1"/>
</dbReference>
<sequence>MTRMPLPPLRMIAAFEAVARLGNRAAAAAELNVTTGAITKQLRALEQWLGVRLFEGEWRAITPMTPAGRRLAVAVTAGMETIQNGIGEIMVTHLPARELRVLVPASLSVNWLLPLLPQLERDTPGLRLRVQPTHTGDDWLAMPHDAAIRRDGFVPEGYGRELLFQERLTAYVAPSLLAEGFRERALEAAPMVESRTRLGDLDRWLAAAGVGRIGVKRQEFAHFYTAYEAAIAGGGLVVAPTILAAADVAAGRLVAVDAAVTIAGAQHALLTRAHAGEIDHHVAVLAAWLRRQV</sequence>
<dbReference type="InterPro" id="IPR058163">
    <property type="entry name" value="LysR-type_TF_proteobact-type"/>
</dbReference>
<keyword evidence="4" id="KW-0804">Transcription</keyword>
<dbReference type="Gene3D" id="3.40.190.10">
    <property type="entry name" value="Periplasmic binding protein-like II"/>
    <property type="match status" value="2"/>
</dbReference>
<evidence type="ECO:0000256" key="1">
    <source>
        <dbReference type="ARBA" id="ARBA00009437"/>
    </source>
</evidence>
<evidence type="ECO:0000256" key="4">
    <source>
        <dbReference type="ARBA" id="ARBA00023163"/>
    </source>
</evidence>
<keyword evidence="2" id="KW-0805">Transcription regulation</keyword>
<dbReference type="EMBL" id="VWPK01000033">
    <property type="protein sequence ID" value="KAA5610393.1"/>
    <property type="molecule type" value="Genomic_DNA"/>
</dbReference>
<evidence type="ECO:0000313" key="7">
    <source>
        <dbReference type="Proteomes" id="UP000325255"/>
    </source>
</evidence>
<evidence type="ECO:0000256" key="2">
    <source>
        <dbReference type="ARBA" id="ARBA00023015"/>
    </source>
</evidence>
<dbReference type="InterPro" id="IPR005119">
    <property type="entry name" value="LysR_subst-bd"/>
</dbReference>
<dbReference type="SUPFAM" id="SSF53850">
    <property type="entry name" value="Periplasmic binding protein-like II"/>
    <property type="match status" value="1"/>
</dbReference>
<dbReference type="InterPro" id="IPR000847">
    <property type="entry name" value="LysR_HTH_N"/>
</dbReference>
<dbReference type="Proteomes" id="UP000325255">
    <property type="component" value="Unassembled WGS sequence"/>
</dbReference>
<dbReference type="GO" id="GO:0006351">
    <property type="term" value="P:DNA-templated transcription"/>
    <property type="evidence" value="ECO:0007669"/>
    <property type="project" value="TreeGrafter"/>
</dbReference>
<dbReference type="InterPro" id="IPR036390">
    <property type="entry name" value="WH_DNA-bd_sf"/>
</dbReference>
<evidence type="ECO:0000259" key="5">
    <source>
        <dbReference type="PROSITE" id="PS50931"/>
    </source>
</evidence>
<dbReference type="OrthoDB" id="9794694at2"/>
<gene>
    <name evidence="6" type="ORF">F1189_19385</name>
</gene>
<keyword evidence="7" id="KW-1185">Reference proteome</keyword>
<evidence type="ECO:0000313" key="6">
    <source>
        <dbReference type="EMBL" id="KAA5610393.1"/>
    </source>
</evidence>
<dbReference type="GO" id="GO:0043565">
    <property type="term" value="F:sequence-specific DNA binding"/>
    <property type="evidence" value="ECO:0007669"/>
    <property type="project" value="TreeGrafter"/>
</dbReference>
<organism evidence="6 7">
    <name type="scientific">Rhodovastum atsumiense</name>
    <dbReference type="NCBI Taxonomy" id="504468"/>
    <lineage>
        <taxon>Bacteria</taxon>
        <taxon>Pseudomonadati</taxon>
        <taxon>Pseudomonadota</taxon>
        <taxon>Alphaproteobacteria</taxon>
        <taxon>Acetobacterales</taxon>
        <taxon>Acetobacteraceae</taxon>
        <taxon>Rhodovastum</taxon>
    </lineage>
</organism>
<dbReference type="AlphaFoldDB" id="A0A5M6IQ42"/>
<keyword evidence="3" id="KW-0238">DNA-binding</keyword>
<dbReference type="Pfam" id="PF00126">
    <property type="entry name" value="HTH_1"/>
    <property type="match status" value="1"/>
</dbReference>
<proteinExistence type="inferred from homology"/>
<dbReference type="PANTHER" id="PTHR30537:SF74">
    <property type="entry name" value="HTH-TYPE TRANSCRIPTIONAL REGULATOR TRPI"/>
    <property type="match status" value="1"/>
</dbReference>
<feature type="domain" description="HTH lysR-type" evidence="5">
    <location>
        <begin position="7"/>
        <end position="64"/>
    </location>
</feature>
<dbReference type="Gene3D" id="1.10.10.10">
    <property type="entry name" value="Winged helix-like DNA-binding domain superfamily/Winged helix DNA-binding domain"/>
    <property type="match status" value="1"/>
</dbReference>
<comment type="caution">
    <text evidence="6">The sequence shown here is derived from an EMBL/GenBank/DDBJ whole genome shotgun (WGS) entry which is preliminary data.</text>
</comment>
<protein>
    <submittedName>
        <fullName evidence="6">LysR family transcriptional regulator</fullName>
    </submittedName>
</protein>
<evidence type="ECO:0000256" key="3">
    <source>
        <dbReference type="ARBA" id="ARBA00023125"/>
    </source>
</evidence>
<comment type="similarity">
    <text evidence="1">Belongs to the LysR transcriptional regulatory family.</text>
</comment>
<dbReference type="PROSITE" id="PS50931">
    <property type="entry name" value="HTH_LYSR"/>
    <property type="match status" value="1"/>
</dbReference>
<dbReference type="GO" id="GO:0003700">
    <property type="term" value="F:DNA-binding transcription factor activity"/>
    <property type="evidence" value="ECO:0007669"/>
    <property type="project" value="InterPro"/>
</dbReference>
<dbReference type="PANTHER" id="PTHR30537">
    <property type="entry name" value="HTH-TYPE TRANSCRIPTIONAL REGULATOR"/>
    <property type="match status" value="1"/>
</dbReference>
<dbReference type="SUPFAM" id="SSF46785">
    <property type="entry name" value="Winged helix' DNA-binding domain"/>
    <property type="match status" value="1"/>
</dbReference>
<dbReference type="InterPro" id="IPR036388">
    <property type="entry name" value="WH-like_DNA-bd_sf"/>
</dbReference>
<dbReference type="RefSeq" id="WP_150042522.1">
    <property type="nucleotide sequence ID" value="NZ_OW485601.1"/>
</dbReference>
<reference evidence="6 7" key="1">
    <citation type="submission" date="2019-09" db="EMBL/GenBank/DDBJ databases">
        <title>Genome sequence of Rhodovastum atsumiense, a diverse member of the Acetobacteraceae family of non-sulfur purple photosynthetic bacteria.</title>
        <authorList>
            <person name="Meyer T."/>
            <person name="Kyndt J."/>
        </authorList>
    </citation>
    <scope>NUCLEOTIDE SEQUENCE [LARGE SCALE GENOMIC DNA]</scope>
    <source>
        <strain evidence="6 7">DSM 21279</strain>
    </source>
</reference>
<name>A0A5M6IQ42_9PROT</name>
<accession>A0A5M6IQ42</accession>